<sequence length="452" mass="49363">MESSSNPSSARAEAERSLSMAEKLLLARDLVGSRNFAHRARQHDPNLDGIDQVLAVADVLLAAEKRANSHMDWYAILQLNPHSHDLDSMKKQYHRLARVLHPDRNRRFGADGAFKLVVDAWAVLSDPARRSLYDKELNIALDLNKSMPPPNNSKPSTTIHSGGDNPDSTIWTACPYCCNLYEYAKDYENCRLRCQNCKRGFQAAAIQSLPPIVPGMDAYYCSWGFFPLGVWGPNSQVGVDGSDGKSGENIGFSSWKPFLPMYAGSVQPGETGGMSAGQQDCSMNVPSWNGSSAGEGGSREKAGAAGVSMPKGRTNEEPLLAVPISVRAPKKKAAKKAKKEISRKARAENLAKESMQDSSRRESSANVGENMETERNVGDASMGAGHSEKADDFQAPVEKVGEAETVEIRGENTETDPVDIPSLLKLLGVKDDEMNAPFNDFGNWDKERQETE</sequence>
<gene>
    <name evidence="1" type="ORF">MRB53_001130</name>
</gene>
<dbReference type="EMBL" id="CM056809">
    <property type="protein sequence ID" value="KAJ8648107.1"/>
    <property type="molecule type" value="Genomic_DNA"/>
</dbReference>
<evidence type="ECO:0000313" key="1">
    <source>
        <dbReference type="EMBL" id="KAJ8648107.1"/>
    </source>
</evidence>
<name>A0ACC2MT65_PERAE</name>
<evidence type="ECO:0000313" key="2">
    <source>
        <dbReference type="Proteomes" id="UP001234297"/>
    </source>
</evidence>
<comment type="caution">
    <text evidence="1">The sequence shown here is derived from an EMBL/GenBank/DDBJ whole genome shotgun (WGS) entry which is preliminary data.</text>
</comment>
<proteinExistence type="predicted"/>
<keyword evidence="2" id="KW-1185">Reference proteome</keyword>
<organism evidence="1 2">
    <name type="scientific">Persea americana</name>
    <name type="common">Avocado</name>
    <dbReference type="NCBI Taxonomy" id="3435"/>
    <lineage>
        <taxon>Eukaryota</taxon>
        <taxon>Viridiplantae</taxon>
        <taxon>Streptophyta</taxon>
        <taxon>Embryophyta</taxon>
        <taxon>Tracheophyta</taxon>
        <taxon>Spermatophyta</taxon>
        <taxon>Magnoliopsida</taxon>
        <taxon>Magnoliidae</taxon>
        <taxon>Laurales</taxon>
        <taxon>Lauraceae</taxon>
        <taxon>Persea</taxon>
    </lineage>
</organism>
<accession>A0ACC2MT65</accession>
<protein>
    <submittedName>
        <fullName evidence="1">Uncharacterized protein</fullName>
    </submittedName>
</protein>
<reference evidence="1 2" key="1">
    <citation type="journal article" date="2022" name="Hortic Res">
        <title>A haplotype resolved chromosomal level avocado genome allows analysis of novel avocado genes.</title>
        <authorList>
            <person name="Nath O."/>
            <person name="Fletcher S.J."/>
            <person name="Hayward A."/>
            <person name="Shaw L.M."/>
            <person name="Masouleh A.K."/>
            <person name="Furtado A."/>
            <person name="Henry R.J."/>
            <person name="Mitter N."/>
        </authorList>
    </citation>
    <scope>NUCLEOTIDE SEQUENCE [LARGE SCALE GENOMIC DNA]</scope>
    <source>
        <strain evidence="2">cv. Hass</strain>
    </source>
</reference>
<dbReference type="Proteomes" id="UP001234297">
    <property type="component" value="Chromosome 1"/>
</dbReference>